<evidence type="ECO:0000313" key="5">
    <source>
        <dbReference type="EMBL" id="EEB06003.1"/>
    </source>
</evidence>
<feature type="region of interest" description="Disordered" evidence="3">
    <location>
        <begin position="28"/>
        <end position="155"/>
    </location>
</feature>
<dbReference type="JaponicusDB" id="SJAG_01026">
    <property type="gene designation" value="slr1"/>
</dbReference>
<evidence type="ECO:0000256" key="1">
    <source>
        <dbReference type="ARBA" id="ARBA00022884"/>
    </source>
</evidence>
<dbReference type="PROSITE" id="PS50961">
    <property type="entry name" value="HTH_LA"/>
    <property type="match status" value="1"/>
</dbReference>
<dbReference type="GeneID" id="7048273"/>
<dbReference type="EMBL" id="KE651166">
    <property type="protein sequence ID" value="EEB06003.1"/>
    <property type="molecule type" value="Genomic_DNA"/>
</dbReference>
<dbReference type="STRING" id="402676.B6JXA2"/>
<dbReference type="SUPFAM" id="SSF46785">
    <property type="entry name" value="Winged helix' DNA-binding domain"/>
    <property type="match status" value="1"/>
</dbReference>
<dbReference type="InterPro" id="IPR036388">
    <property type="entry name" value="WH-like_DNA-bd_sf"/>
</dbReference>
<dbReference type="CDD" id="cd07323">
    <property type="entry name" value="LAM"/>
    <property type="match status" value="1"/>
</dbReference>
<feature type="compositionally biased region" description="Low complexity" evidence="3">
    <location>
        <begin position="225"/>
        <end position="241"/>
    </location>
</feature>
<feature type="compositionally biased region" description="Low complexity" evidence="3">
    <location>
        <begin position="371"/>
        <end position="383"/>
    </location>
</feature>
<feature type="compositionally biased region" description="Low complexity" evidence="3">
    <location>
        <begin position="73"/>
        <end position="90"/>
    </location>
</feature>
<keyword evidence="1 2" id="KW-0694">RNA-binding</keyword>
<evidence type="ECO:0000256" key="3">
    <source>
        <dbReference type="SAM" id="MobiDB-lite"/>
    </source>
</evidence>
<feature type="compositionally biased region" description="Basic and acidic residues" evidence="3">
    <location>
        <begin position="97"/>
        <end position="114"/>
    </location>
</feature>
<feature type="compositionally biased region" description="Polar residues" evidence="3">
    <location>
        <begin position="242"/>
        <end position="275"/>
    </location>
</feature>
<evidence type="ECO:0000313" key="7">
    <source>
        <dbReference type="Proteomes" id="UP000001744"/>
    </source>
</evidence>
<feature type="region of interest" description="Disordered" evidence="3">
    <location>
        <begin position="366"/>
        <end position="393"/>
    </location>
</feature>
<organism evidence="5 7">
    <name type="scientific">Schizosaccharomyces japonicus (strain yFS275 / FY16936)</name>
    <name type="common">Fission yeast</name>
    <dbReference type="NCBI Taxonomy" id="402676"/>
    <lineage>
        <taxon>Eukaryota</taxon>
        <taxon>Fungi</taxon>
        <taxon>Dikarya</taxon>
        <taxon>Ascomycota</taxon>
        <taxon>Taphrinomycotina</taxon>
        <taxon>Schizosaccharomycetes</taxon>
        <taxon>Schizosaccharomycetales</taxon>
        <taxon>Schizosaccharomycetaceae</taxon>
        <taxon>Schizosaccharomyces</taxon>
    </lineage>
</organism>
<feature type="region of interest" description="Disordered" evidence="3">
    <location>
        <begin position="167"/>
        <end position="286"/>
    </location>
</feature>
<proteinExistence type="predicted"/>
<accession>B6JXA2</accession>
<feature type="domain" description="HTH La-type RNA-binding" evidence="4">
    <location>
        <begin position="264"/>
        <end position="353"/>
    </location>
</feature>
<dbReference type="Pfam" id="PF05383">
    <property type="entry name" value="La"/>
    <property type="match status" value="1"/>
</dbReference>
<keyword evidence="7" id="KW-1185">Reference proteome</keyword>
<dbReference type="Proteomes" id="UP000001744">
    <property type="component" value="Unassembled WGS sequence"/>
</dbReference>
<gene>
    <name evidence="6" type="primary">slr1</name>
    <name evidence="5" type="ORF">SJAG_01026</name>
</gene>
<dbReference type="GO" id="GO:0003723">
    <property type="term" value="F:RNA binding"/>
    <property type="evidence" value="ECO:0007669"/>
    <property type="project" value="UniProtKB-UniRule"/>
</dbReference>
<dbReference type="AlphaFoldDB" id="B6JXA2"/>
<dbReference type="SMART" id="SM00715">
    <property type="entry name" value="LA"/>
    <property type="match status" value="1"/>
</dbReference>
<dbReference type="InterPro" id="IPR006630">
    <property type="entry name" value="La_HTH"/>
</dbReference>
<dbReference type="HOGENOM" id="CLU_045579_0_0_1"/>
<dbReference type="RefSeq" id="XP_002172296.1">
    <property type="nucleotide sequence ID" value="XM_002172260.1"/>
</dbReference>
<sequence length="413" mass="44578">MTEEKEIQAPSTVNVDIQTVENVTKDVESNVEKVSEKQSSEKDAKTGVSTASENTIESKNEPESAAATTAVDSQENSAASSVSGSETSEAVKNVWRLRQEKMQGKGASRNESKPHGQLKLQDQNVWPSPDAVEKKAVGNATDDVQKPLAPKTSGKEKWVAITPNITHTPIGFRKRGGFNRHNHEFGRRGGFNRRKGGSDYRRNGNRGGYGSKPNNTVAATEAAGDSNATTEAESTSADTSAPNATSAEPSTSQTSAAETNSTSRTSSPASNQQSYPHHHPEGRYENRRGDIYLRKHMDAEGYVPLFFLANFNRLKNLTTDINAIRAACVASSVVEVQANDESPYLSRVRKAESWKNWVMPESMREIPVPPAASSQAASSSDKPASTDEATVTEGVQKLKLEAPVFSPQQGVSN</sequence>
<protein>
    <submittedName>
        <fullName evidence="5">RNA-binding protein</fullName>
    </submittedName>
</protein>
<dbReference type="InterPro" id="IPR036390">
    <property type="entry name" value="WH_DNA-bd_sf"/>
</dbReference>
<dbReference type="OrthoDB" id="340227at2759"/>
<dbReference type="OMA" id="HMDDEGY"/>
<reference evidence="5 7" key="1">
    <citation type="journal article" date="2011" name="Science">
        <title>Comparative functional genomics of the fission yeasts.</title>
        <authorList>
            <person name="Rhind N."/>
            <person name="Chen Z."/>
            <person name="Yassour M."/>
            <person name="Thompson D.A."/>
            <person name="Haas B.J."/>
            <person name="Habib N."/>
            <person name="Wapinski I."/>
            <person name="Roy S."/>
            <person name="Lin M.F."/>
            <person name="Heiman D.I."/>
            <person name="Young S.K."/>
            <person name="Furuya K."/>
            <person name="Guo Y."/>
            <person name="Pidoux A."/>
            <person name="Chen H.M."/>
            <person name="Robbertse B."/>
            <person name="Goldberg J.M."/>
            <person name="Aoki K."/>
            <person name="Bayne E.H."/>
            <person name="Berlin A.M."/>
            <person name="Desjardins C.A."/>
            <person name="Dobbs E."/>
            <person name="Dukaj L."/>
            <person name="Fan L."/>
            <person name="FitzGerald M.G."/>
            <person name="French C."/>
            <person name="Gujja S."/>
            <person name="Hansen K."/>
            <person name="Keifenheim D."/>
            <person name="Levin J.Z."/>
            <person name="Mosher R.A."/>
            <person name="Mueller C.A."/>
            <person name="Pfiffner J."/>
            <person name="Priest M."/>
            <person name="Russ C."/>
            <person name="Smialowska A."/>
            <person name="Swoboda P."/>
            <person name="Sykes S.M."/>
            <person name="Vaughn M."/>
            <person name="Vengrova S."/>
            <person name="Yoder R."/>
            <person name="Zeng Q."/>
            <person name="Allshire R."/>
            <person name="Baulcombe D."/>
            <person name="Birren B.W."/>
            <person name="Brown W."/>
            <person name="Ekwall K."/>
            <person name="Kellis M."/>
            <person name="Leatherwood J."/>
            <person name="Levin H."/>
            <person name="Margalit H."/>
            <person name="Martienssen R."/>
            <person name="Nieduszynski C.A."/>
            <person name="Spatafora J.W."/>
            <person name="Friedman N."/>
            <person name="Dalgaard J.Z."/>
            <person name="Baumann P."/>
            <person name="Niki H."/>
            <person name="Regev A."/>
            <person name="Nusbaum C."/>
        </authorList>
    </citation>
    <scope>NUCLEOTIDE SEQUENCE [LARGE SCALE GENOMIC DNA]</scope>
    <source>
        <strain evidence="7">yFS275 / FY16936</strain>
    </source>
</reference>
<dbReference type="VEuPathDB" id="FungiDB:SJAG_01026"/>
<feature type="compositionally biased region" description="Basic and acidic residues" evidence="3">
    <location>
        <begin position="28"/>
        <end position="45"/>
    </location>
</feature>
<name>B6JXA2_SCHJY</name>
<dbReference type="eggNOG" id="KOG2590">
    <property type="taxonomic scope" value="Eukaryota"/>
</dbReference>
<evidence type="ECO:0000313" key="6">
    <source>
        <dbReference type="JaponicusDB" id="SJAG_01026"/>
    </source>
</evidence>
<evidence type="ECO:0000259" key="4">
    <source>
        <dbReference type="PROSITE" id="PS50961"/>
    </source>
</evidence>
<dbReference type="Gene3D" id="1.10.10.10">
    <property type="entry name" value="Winged helix-like DNA-binding domain superfamily/Winged helix DNA-binding domain"/>
    <property type="match status" value="1"/>
</dbReference>
<evidence type="ECO:0000256" key="2">
    <source>
        <dbReference type="PROSITE-ProRule" id="PRU00332"/>
    </source>
</evidence>